<reference evidence="11" key="1">
    <citation type="submission" date="2018-02" db="EMBL/GenBank/DDBJ databases">
        <title>Rhizophora mucronata_Transcriptome.</title>
        <authorList>
            <person name="Meera S.P."/>
            <person name="Sreeshan A."/>
            <person name="Augustine A."/>
        </authorList>
    </citation>
    <scope>NUCLEOTIDE SEQUENCE</scope>
    <source>
        <tissue evidence="11">Leaf</tissue>
    </source>
</reference>
<feature type="compositionally biased region" description="Polar residues" evidence="9">
    <location>
        <begin position="34"/>
        <end position="53"/>
    </location>
</feature>
<dbReference type="InterPro" id="IPR001841">
    <property type="entry name" value="Znf_RING"/>
</dbReference>
<organism evidence="11">
    <name type="scientific">Rhizophora mucronata</name>
    <name type="common">Asiatic mangrove</name>
    <dbReference type="NCBI Taxonomy" id="61149"/>
    <lineage>
        <taxon>Eukaryota</taxon>
        <taxon>Viridiplantae</taxon>
        <taxon>Streptophyta</taxon>
        <taxon>Embryophyta</taxon>
        <taxon>Tracheophyta</taxon>
        <taxon>Spermatophyta</taxon>
        <taxon>Magnoliopsida</taxon>
        <taxon>eudicotyledons</taxon>
        <taxon>Gunneridae</taxon>
        <taxon>Pentapetalae</taxon>
        <taxon>rosids</taxon>
        <taxon>fabids</taxon>
        <taxon>Malpighiales</taxon>
        <taxon>Rhizophoraceae</taxon>
        <taxon>Rhizophora</taxon>
    </lineage>
</organism>
<dbReference type="PANTHER" id="PTHR22937">
    <property type="entry name" value="E3 UBIQUITIN-PROTEIN LIGASE RNF165"/>
    <property type="match status" value="1"/>
</dbReference>
<dbReference type="EMBL" id="GGEC01037031">
    <property type="protein sequence ID" value="MBX17515.1"/>
    <property type="molecule type" value="Transcribed_RNA"/>
</dbReference>
<protein>
    <recommendedName>
        <fullName evidence="2">RING-type E3 ubiquitin transferase</fullName>
        <ecNumber evidence="2">2.3.2.27</ecNumber>
    </recommendedName>
</protein>
<dbReference type="GO" id="GO:0008270">
    <property type="term" value="F:zinc ion binding"/>
    <property type="evidence" value="ECO:0007669"/>
    <property type="project" value="UniProtKB-KW"/>
</dbReference>
<name>A0A2P2LHR4_RHIMU</name>
<dbReference type="AlphaFoldDB" id="A0A2P2LHR4"/>
<keyword evidence="3" id="KW-0808">Transferase</keyword>
<keyword evidence="7" id="KW-0862">Zinc</keyword>
<dbReference type="InterPro" id="IPR013083">
    <property type="entry name" value="Znf_RING/FYVE/PHD"/>
</dbReference>
<dbReference type="FunFam" id="3.30.40.10:FF:000504">
    <property type="entry name" value="E3 ubiquitin-protein ligase arkadia"/>
    <property type="match status" value="1"/>
</dbReference>
<dbReference type="EC" id="2.3.2.27" evidence="2"/>
<evidence type="ECO:0000256" key="3">
    <source>
        <dbReference type="ARBA" id="ARBA00022679"/>
    </source>
</evidence>
<evidence type="ECO:0000313" key="11">
    <source>
        <dbReference type="EMBL" id="MBX17515.1"/>
    </source>
</evidence>
<keyword evidence="6" id="KW-0833">Ubl conjugation pathway</keyword>
<dbReference type="PANTHER" id="PTHR22937:SF136">
    <property type="entry name" value="RING-TYPE E3 UBIQUITIN TRANSFERASE"/>
    <property type="match status" value="1"/>
</dbReference>
<keyword evidence="5 8" id="KW-0863">Zinc-finger</keyword>
<dbReference type="InterPro" id="IPR045191">
    <property type="entry name" value="MBR1/2-like"/>
</dbReference>
<feature type="compositionally biased region" description="Basic and acidic residues" evidence="9">
    <location>
        <begin position="106"/>
        <end position="117"/>
    </location>
</feature>
<evidence type="ECO:0000256" key="2">
    <source>
        <dbReference type="ARBA" id="ARBA00012483"/>
    </source>
</evidence>
<comment type="catalytic activity">
    <reaction evidence="1">
        <text>S-ubiquitinyl-[E2 ubiquitin-conjugating enzyme]-L-cysteine + [acceptor protein]-L-lysine = [E2 ubiquitin-conjugating enzyme]-L-cysteine + N(6)-ubiquitinyl-[acceptor protein]-L-lysine.</text>
        <dbReference type="EC" id="2.3.2.27"/>
    </reaction>
</comment>
<evidence type="ECO:0000256" key="5">
    <source>
        <dbReference type="ARBA" id="ARBA00022771"/>
    </source>
</evidence>
<dbReference type="SUPFAM" id="SSF57850">
    <property type="entry name" value="RING/U-box"/>
    <property type="match status" value="1"/>
</dbReference>
<dbReference type="Gene3D" id="3.30.40.10">
    <property type="entry name" value="Zinc/RING finger domain, C3HC4 (zinc finger)"/>
    <property type="match status" value="1"/>
</dbReference>
<evidence type="ECO:0000256" key="7">
    <source>
        <dbReference type="ARBA" id="ARBA00022833"/>
    </source>
</evidence>
<feature type="compositionally biased region" description="Basic and acidic residues" evidence="9">
    <location>
        <begin position="226"/>
        <end position="239"/>
    </location>
</feature>
<feature type="compositionally biased region" description="Polar residues" evidence="9">
    <location>
        <begin position="343"/>
        <end position="362"/>
    </location>
</feature>
<evidence type="ECO:0000256" key="9">
    <source>
        <dbReference type="SAM" id="MobiDB-lite"/>
    </source>
</evidence>
<dbReference type="PROSITE" id="PS50089">
    <property type="entry name" value="ZF_RING_2"/>
    <property type="match status" value="1"/>
</dbReference>
<evidence type="ECO:0000256" key="4">
    <source>
        <dbReference type="ARBA" id="ARBA00022723"/>
    </source>
</evidence>
<feature type="compositionally biased region" description="Polar residues" evidence="9">
    <location>
        <begin position="252"/>
        <end position="261"/>
    </location>
</feature>
<feature type="compositionally biased region" description="Low complexity" evidence="9">
    <location>
        <begin position="64"/>
        <end position="73"/>
    </location>
</feature>
<evidence type="ECO:0000256" key="1">
    <source>
        <dbReference type="ARBA" id="ARBA00000900"/>
    </source>
</evidence>
<feature type="compositionally biased region" description="Low complexity" evidence="9">
    <location>
        <begin position="212"/>
        <end position="224"/>
    </location>
</feature>
<feature type="region of interest" description="Disordered" evidence="9">
    <location>
        <begin position="26"/>
        <end position="76"/>
    </location>
</feature>
<proteinExistence type="predicted"/>
<evidence type="ECO:0000256" key="6">
    <source>
        <dbReference type="ARBA" id="ARBA00022786"/>
    </source>
</evidence>
<feature type="region of interest" description="Disordered" evidence="9">
    <location>
        <begin position="103"/>
        <end position="139"/>
    </location>
</feature>
<feature type="region of interest" description="Disordered" evidence="9">
    <location>
        <begin position="343"/>
        <end position="378"/>
    </location>
</feature>
<feature type="region of interest" description="Disordered" evidence="9">
    <location>
        <begin position="156"/>
        <end position="188"/>
    </location>
</feature>
<evidence type="ECO:0000259" key="10">
    <source>
        <dbReference type="PROSITE" id="PS50089"/>
    </source>
</evidence>
<feature type="domain" description="RING-type" evidence="10">
    <location>
        <begin position="496"/>
        <end position="537"/>
    </location>
</feature>
<dbReference type="Pfam" id="PF13639">
    <property type="entry name" value="zf-RING_2"/>
    <property type="match status" value="1"/>
</dbReference>
<feature type="region of interest" description="Disordered" evidence="9">
    <location>
        <begin position="212"/>
        <end position="290"/>
    </location>
</feature>
<accession>A0A2P2LHR4</accession>
<sequence length="543" mass="59067">MDDYSGKRPCNGFVVPRKESALLVRDNANHRDQNAQFCNRSGRSGRLNSTKSIEISCPEKGRSSRSSFRPSSSGKEIIGSSCRTCSAFNRPRKSFAEPQKILSSHLETDSSETRSVQDETEASELMSPPSRIEGGFCPESDDTGCHKIAPLDVGSVASGTRSRRTLHQKSGLGNQDGLGGSPVSLASKSTIQGTPTYVSKYGLKNLRCSSISDVVPSSSSSSDSNLSRKKDIVNKRNCDAKGSSSAKGKKINWSSVEGQKPSSRSGISISDSRQARDGTPNGDNGVPSVRTRRAFSGYARTRAANQGSGNNLLVTEPLVTVPQLSQPDISMLNAPSSSHTFSMEISLSRSSSFGRPGNSNDRLQGRPSSPAEVGNNRPLLNHDGYQCYNMDDIAEVLLALERIEQDEELTYEQLLVLETNLFLNGLSFNDQHRDMRLDIDNMSYEELLALEERMGTVSTALTEEALSECLEISTYCSVPLEYATASNGKDKDDVKCSICQDEYADGDEVGSLECKHMYHVVCIRQWLGLKNWCPVCKGSAAQS</sequence>
<keyword evidence="4" id="KW-0479">Metal-binding</keyword>
<evidence type="ECO:0000256" key="8">
    <source>
        <dbReference type="PROSITE-ProRule" id="PRU00175"/>
    </source>
</evidence>
<dbReference type="SMART" id="SM00184">
    <property type="entry name" value="RING"/>
    <property type="match status" value="1"/>
</dbReference>
<feature type="compositionally biased region" description="Low complexity" evidence="9">
    <location>
        <begin position="262"/>
        <end position="272"/>
    </location>
</feature>
<dbReference type="GO" id="GO:0061630">
    <property type="term" value="F:ubiquitin protein ligase activity"/>
    <property type="evidence" value="ECO:0007669"/>
    <property type="project" value="UniProtKB-EC"/>
</dbReference>